<evidence type="ECO:0008006" key="3">
    <source>
        <dbReference type="Google" id="ProtNLM"/>
    </source>
</evidence>
<name>A0A323VB13_9ACTN</name>
<accession>A0A323VB13</accession>
<gene>
    <name evidence="1" type="ORF">DMO24_08335</name>
</gene>
<dbReference type="PANTHER" id="PTHR24221:SF629">
    <property type="entry name" value="MULTIDRUG EFFLUX ATP-BINDING_PERMEASE PROTEIN RV0194"/>
    <property type="match status" value="1"/>
</dbReference>
<feature type="non-terminal residue" evidence="1">
    <location>
        <position position="1"/>
    </location>
</feature>
<evidence type="ECO:0000313" key="1">
    <source>
        <dbReference type="EMBL" id="PZA21821.1"/>
    </source>
</evidence>
<dbReference type="Gene3D" id="3.40.50.300">
    <property type="entry name" value="P-loop containing nucleotide triphosphate hydrolases"/>
    <property type="match status" value="1"/>
</dbReference>
<dbReference type="Proteomes" id="UP000247602">
    <property type="component" value="Unassembled WGS sequence"/>
</dbReference>
<organism evidence="1 2">
    <name type="scientific">Modestobacter versicolor</name>
    <dbReference type="NCBI Taxonomy" id="429133"/>
    <lineage>
        <taxon>Bacteria</taxon>
        <taxon>Bacillati</taxon>
        <taxon>Actinomycetota</taxon>
        <taxon>Actinomycetes</taxon>
        <taxon>Geodermatophilales</taxon>
        <taxon>Geodermatophilaceae</taxon>
        <taxon>Modestobacter</taxon>
    </lineage>
</organism>
<reference evidence="1 2" key="1">
    <citation type="submission" date="2018-06" db="EMBL/GenBank/DDBJ databases">
        <title>Draft genome sequence of Modestobacter versicolor CP153-2.</title>
        <authorList>
            <person name="Gundlapally S.R."/>
        </authorList>
    </citation>
    <scope>NUCLEOTIDE SEQUENCE [LARGE SCALE GENOMIC DNA]</scope>
    <source>
        <strain evidence="1 2">CP153-2</strain>
    </source>
</reference>
<protein>
    <recommendedName>
        <fullName evidence="3">ABC transporter ATP-binding protein</fullName>
    </recommendedName>
</protein>
<dbReference type="PANTHER" id="PTHR24221">
    <property type="entry name" value="ATP-BINDING CASSETTE SUB-FAMILY B"/>
    <property type="match status" value="1"/>
</dbReference>
<dbReference type="InterPro" id="IPR039421">
    <property type="entry name" value="Type_1_exporter"/>
</dbReference>
<evidence type="ECO:0000313" key="2">
    <source>
        <dbReference type="Proteomes" id="UP000247602"/>
    </source>
</evidence>
<dbReference type="GO" id="GO:0034040">
    <property type="term" value="F:ATPase-coupled lipid transmembrane transporter activity"/>
    <property type="evidence" value="ECO:0007669"/>
    <property type="project" value="TreeGrafter"/>
</dbReference>
<comment type="caution">
    <text evidence="1">The sequence shown here is derived from an EMBL/GenBank/DDBJ whole genome shotgun (WGS) entry which is preliminary data.</text>
</comment>
<dbReference type="EMBL" id="QKNV01000064">
    <property type="protein sequence ID" value="PZA21821.1"/>
    <property type="molecule type" value="Genomic_DNA"/>
</dbReference>
<proteinExistence type="predicted"/>
<keyword evidence="2" id="KW-1185">Reference proteome</keyword>
<dbReference type="AlphaFoldDB" id="A0A323VB13"/>
<dbReference type="InterPro" id="IPR027417">
    <property type="entry name" value="P-loop_NTPase"/>
</dbReference>
<dbReference type="SUPFAM" id="SSF52540">
    <property type="entry name" value="P-loop containing nucleoside triphosphate hydrolases"/>
    <property type="match status" value="1"/>
</dbReference>
<sequence length="92" mass="9672">PDVLLFDEATASLDLATEAAVTRAADAVARRRTTLVVAHRLTTAARADRVAVLDHGRVVEVGTHDELLAAGGAYSALWAAFTADEDADPLMD</sequence>